<feature type="domain" description="RNA polymerase sigma-70 region 2" evidence="6">
    <location>
        <begin position="30"/>
        <end position="89"/>
    </location>
</feature>
<dbReference type="Pfam" id="PF08281">
    <property type="entry name" value="Sigma70_r4_2"/>
    <property type="match status" value="1"/>
</dbReference>
<feature type="domain" description="RNA polymerase sigma factor 70 region 4 type 2" evidence="7">
    <location>
        <begin position="123"/>
        <end position="173"/>
    </location>
</feature>
<dbReference type="Gene3D" id="1.10.1740.10">
    <property type="match status" value="1"/>
</dbReference>
<evidence type="ECO:0000259" key="8">
    <source>
        <dbReference type="Pfam" id="PF20239"/>
    </source>
</evidence>
<evidence type="ECO:0000256" key="3">
    <source>
        <dbReference type="ARBA" id="ARBA00023082"/>
    </source>
</evidence>
<dbReference type="InterPro" id="IPR013325">
    <property type="entry name" value="RNA_pol_sigma_r2"/>
</dbReference>
<evidence type="ECO:0000313" key="10">
    <source>
        <dbReference type="Proteomes" id="UP000647017"/>
    </source>
</evidence>
<name>A0ABQ4I073_9ACTN</name>
<dbReference type="Pfam" id="PF20239">
    <property type="entry name" value="DUF6596"/>
    <property type="match status" value="1"/>
</dbReference>
<evidence type="ECO:0000256" key="4">
    <source>
        <dbReference type="ARBA" id="ARBA00023163"/>
    </source>
</evidence>
<dbReference type="EMBL" id="BOOZ01000028">
    <property type="protein sequence ID" value="GIJ11282.1"/>
    <property type="molecule type" value="Genomic_DNA"/>
</dbReference>
<evidence type="ECO:0000256" key="5">
    <source>
        <dbReference type="SAM" id="MobiDB-lite"/>
    </source>
</evidence>
<keyword evidence="3" id="KW-0731">Sigma factor</keyword>
<evidence type="ECO:0000259" key="6">
    <source>
        <dbReference type="Pfam" id="PF04542"/>
    </source>
</evidence>
<feature type="domain" description="DUF6596" evidence="8">
    <location>
        <begin position="191"/>
        <end position="288"/>
    </location>
</feature>
<dbReference type="InterPro" id="IPR007627">
    <property type="entry name" value="RNA_pol_sigma70_r2"/>
</dbReference>
<comment type="similarity">
    <text evidence="1">Belongs to the sigma-70 factor family. ECF subfamily.</text>
</comment>
<gene>
    <name evidence="9" type="primary">rpoE_15</name>
    <name evidence="9" type="ORF">Van01_44960</name>
</gene>
<dbReference type="InterPro" id="IPR046531">
    <property type="entry name" value="DUF6596"/>
</dbReference>
<evidence type="ECO:0000256" key="2">
    <source>
        <dbReference type="ARBA" id="ARBA00023015"/>
    </source>
</evidence>
<dbReference type="PANTHER" id="PTHR47756:SF2">
    <property type="entry name" value="BLL6612 PROTEIN"/>
    <property type="match status" value="1"/>
</dbReference>
<dbReference type="Pfam" id="PF04542">
    <property type="entry name" value="Sigma70_r2"/>
    <property type="match status" value="1"/>
</dbReference>
<evidence type="ECO:0000259" key="7">
    <source>
        <dbReference type="Pfam" id="PF08281"/>
    </source>
</evidence>
<dbReference type="InterPro" id="IPR013324">
    <property type="entry name" value="RNA_pol_sigma_r3/r4-like"/>
</dbReference>
<sequence>MSGGERDVVPPGTAEAERAVADAHRREWTFVLAATARVAGDFDLAEESVQEAYVAALGAWARDGVPDRPGAWLTATARRKALDVLRRRQVLRAKLPLLVEPEEAGPDIPDEVAVPDDRLRLVFTCCHPALAREAQVALTLRLVCGVNTADIAHAFLVAEPTMAARLTRAKKKIAAARLPYRVPEAAELPERLDAVLTVVHLLYTTGHIAPTGGDLVRADLVDRALHLARMLATLLPDEPEVPGLLALLLLTDARRATRTDVEGRLLRLADQDRSRWDRDAIDEGRRLVLGAFRTGRPGRYAVQAAIASLHALAPSYAATDWPQIVKLYDMLLDRWPSPVVSLNRAVAVSMVDGPVVALAEVDALAEDPRLTGYHYLPAIRADLLHRLGRDDEAAQAYRAAIDLVDNDAERDFLTTRLAELTP</sequence>
<protein>
    <submittedName>
        <fullName evidence="9">RNA polymerase subunit sigma-24</fullName>
    </submittedName>
</protein>
<reference evidence="9 10" key="1">
    <citation type="submission" date="2021-01" db="EMBL/GenBank/DDBJ databases">
        <title>Whole genome shotgun sequence of Verrucosispora andamanensis NBRC 109075.</title>
        <authorList>
            <person name="Komaki H."/>
            <person name="Tamura T."/>
        </authorList>
    </citation>
    <scope>NUCLEOTIDE SEQUENCE [LARGE SCALE GENOMIC DNA]</scope>
    <source>
        <strain evidence="9 10">NBRC 109075</strain>
    </source>
</reference>
<keyword evidence="4" id="KW-0804">Transcription</keyword>
<comment type="caution">
    <text evidence="9">The sequence shown here is derived from an EMBL/GenBank/DDBJ whole genome shotgun (WGS) entry which is preliminary data.</text>
</comment>
<dbReference type="SUPFAM" id="SSF88946">
    <property type="entry name" value="Sigma2 domain of RNA polymerase sigma factors"/>
    <property type="match status" value="1"/>
</dbReference>
<accession>A0ABQ4I073</accession>
<keyword evidence="2" id="KW-0805">Transcription regulation</keyword>
<dbReference type="PANTHER" id="PTHR47756">
    <property type="entry name" value="BLL6612 PROTEIN-RELATED"/>
    <property type="match status" value="1"/>
</dbReference>
<evidence type="ECO:0000313" key="9">
    <source>
        <dbReference type="EMBL" id="GIJ11282.1"/>
    </source>
</evidence>
<keyword evidence="10" id="KW-1185">Reference proteome</keyword>
<dbReference type="Proteomes" id="UP000647017">
    <property type="component" value="Unassembled WGS sequence"/>
</dbReference>
<organism evidence="9 10">
    <name type="scientific">Micromonospora andamanensis</name>
    <dbReference type="NCBI Taxonomy" id="1287068"/>
    <lineage>
        <taxon>Bacteria</taxon>
        <taxon>Bacillati</taxon>
        <taxon>Actinomycetota</taxon>
        <taxon>Actinomycetes</taxon>
        <taxon>Micromonosporales</taxon>
        <taxon>Micromonosporaceae</taxon>
        <taxon>Micromonospora</taxon>
    </lineage>
</organism>
<proteinExistence type="inferred from homology"/>
<dbReference type="SUPFAM" id="SSF88659">
    <property type="entry name" value="Sigma3 and sigma4 domains of RNA polymerase sigma factors"/>
    <property type="match status" value="1"/>
</dbReference>
<dbReference type="InterPro" id="IPR013249">
    <property type="entry name" value="RNA_pol_sigma70_r4_t2"/>
</dbReference>
<evidence type="ECO:0000256" key="1">
    <source>
        <dbReference type="ARBA" id="ARBA00010641"/>
    </source>
</evidence>
<feature type="region of interest" description="Disordered" evidence="5">
    <location>
        <begin position="1"/>
        <end position="20"/>
    </location>
</feature>